<dbReference type="Gene3D" id="3.90.550.10">
    <property type="entry name" value="Spore Coat Polysaccharide Biosynthesis Protein SpsA, Chain A"/>
    <property type="match status" value="1"/>
</dbReference>
<dbReference type="SUPFAM" id="SSF159283">
    <property type="entry name" value="Guanosine diphospho-D-mannose pyrophosphorylase/mannose-6-phosphate isomerase linker domain"/>
    <property type="match status" value="1"/>
</dbReference>
<name>A0A7I8DE55_9BACL</name>
<dbReference type="InterPro" id="IPR054566">
    <property type="entry name" value="ManC/GMP-like_b-helix"/>
</dbReference>
<dbReference type="GO" id="GO:0004475">
    <property type="term" value="F:mannose-1-phosphate guanylyltransferase (GTP) activity"/>
    <property type="evidence" value="ECO:0007669"/>
    <property type="project" value="UniProtKB-EC"/>
</dbReference>
<evidence type="ECO:0000313" key="10">
    <source>
        <dbReference type="EMBL" id="BCJ87116.1"/>
    </source>
</evidence>
<feature type="domain" description="MannoseP isomerase/GMP-like beta-helix" evidence="9">
    <location>
        <begin position="295"/>
        <end position="350"/>
    </location>
</feature>
<dbReference type="EMBL" id="AP023366">
    <property type="protein sequence ID" value="BCJ87116.1"/>
    <property type="molecule type" value="Genomic_DNA"/>
</dbReference>
<keyword evidence="6" id="KW-0342">GTP-binding</keyword>
<dbReference type="GO" id="GO:0009298">
    <property type="term" value="P:GDP-mannose biosynthetic process"/>
    <property type="evidence" value="ECO:0007669"/>
    <property type="project" value="TreeGrafter"/>
</dbReference>
<accession>A0A7I8DE55</accession>
<dbReference type="KEGG" id="eff:skT53_21010"/>
<protein>
    <recommendedName>
        <fullName evidence="2">mannose-1-phosphate guanylyltransferase</fullName>
        <ecNumber evidence="2">2.7.7.13</ecNumber>
    </recommendedName>
</protein>
<dbReference type="AlphaFoldDB" id="A0A7I8DE55"/>
<dbReference type="EC" id="2.7.7.13" evidence="2"/>
<evidence type="ECO:0000256" key="4">
    <source>
        <dbReference type="ARBA" id="ARBA00022695"/>
    </source>
</evidence>
<evidence type="ECO:0000256" key="1">
    <source>
        <dbReference type="ARBA" id="ARBA00006115"/>
    </source>
</evidence>
<comment type="catalytic activity">
    <reaction evidence="7">
        <text>alpha-D-mannose 1-phosphate + GTP + H(+) = GDP-alpha-D-mannose + diphosphate</text>
        <dbReference type="Rhea" id="RHEA:15229"/>
        <dbReference type="ChEBI" id="CHEBI:15378"/>
        <dbReference type="ChEBI" id="CHEBI:33019"/>
        <dbReference type="ChEBI" id="CHEBI:37565"/>
        <dbReference type="ChEBI" id="CHEBI:57527"/>
        <dbReference type="ChEBI" id="CHEBI:58409"/>
        <dbReference type="EC" id="2.7.7.13"/>
    </reaction>
</comment>
<evidence type="ECO:0000256" key="6">
    <source>
        <dbReference type="ARBA" id="ARBA00023134"/>
    </source>
</evidence>
<dbReference type="PANTHER" id="PTHR46390:SF1">
    <property type="entry name" value="MANNOSE-1-PHOSPHATE GUANYLYLTRANSFERASE"/>
    <property type="match status" value="1"/>
</dbReference>
<dbReference type="GO" id="GO:0005525">
    <property type="term" value="F:GTP binding"/>
    <property type="evidence" value="ECO:0007669"/>
    <property type="project" value="UniProtKB-KW"/>
</dbReference>
<gene>
    <name evidence="10" type="primary">manC</name>
    <name evidence="10" type="ORF">skT53_21010</name>
</gene>
<reference evidence="10 11" key="1">
    <citation type="submission" date="2020-08" db="EMBL/GenBank/DDBJ databases">
        <title>Complete Genome Sequence of Effusibacillus dendaii Strain skT53, Isolated from Farmland soil.</title>
        <authorList>
            <person name="Konishi T."/>
            <person name="Kawasaki H."/>
        </authorList>
    </citation>
    <scope>NUCLEOTIDE SEQUENCE [LARGE SCALE GENOMIC DNA]</scope>
    <source>
        <strain evidence="11">skT53</strain>
    </source>
</reference>
<evidence type="ECO:0000313" key="11">
    <source>
        <dbReference type="Proteomes" id="UP000593802"/>
    </source>
</evidence>
<sequence>MNQLNVIVMAGGKGERFWPLSRMQWPKQFLTIAGNRSMLQMTVDRLRKFVPLSHIHIVSHVNYRDIVRLQLPELPVGNLILEPVGRDTSACIGLAAAKISNRQPNSELLVVPADHYVEDEEIFIESIQKGRQVLKRSRGVVTLGIKPSYPETGYGYMQVSEAEYDRILHGYKVERFHEKPNRETAETFITKPNLYWNTGMFLWHTNTIRRMIEQYLPDLHHGLEIIRPVLDSSMEQAVLEQVYPRLPAISIDYGVMEKADNIYMVPCDFGWNDVGSWGALDKISERDPFDNVIQGNVINLDTHDCIIHNAGDKLIATLGIQDIIVVDTEDITLVCSKYRSQHIKELIQELKRQKLEAYL</sequence>
<evidence type="ECO:0000256" key="5">
    <source>
        <dbReference type="ARBA" id="ARBA00022741"/>
    </source>
</evidence>
<dbReference type="Pfam" id="PF00483">
    <property type="entry name" value="NTP_transferase"/>
    <property type="match status" value="1"/>
</dbReference>
<keyword evidence="3 10" id="KW-0808">Transferase</keyword>
<dbReference type="PANTHER" id="PTHR46390">
    <property type="entry name" value="MANNOSE-1-PHOSPHATE GUANYLYLTRANSFERASE"/>
    <property type="match status" value="1"/>
</dbReference>
<dbReference type="SUPFAM" id="SSF53448">
    <property type="entry name" value="Nucleotide-diphospho-sugar transferases"/>
    <property type="match status" value="1"/>
</dbReference>
<evidence type="ECO:0000256" key="3">
    <source>
        <dbReference type="ARBA" id="ARBA00022679"/>
    </source>
</evidence>
<dbReference type="RefSeq" id="WP_200756786.1">
    <property type="nucleotide sequence ID" value="NZ_AP023366.1"/>
</dbReference>
<keyword evidence="4 10" id="KW-0548">Nucleotidyltransferase</keyword>
<evidence type="ECO:0000259" key="8">
    <source>
        <dbReference type="Pfam" id="PF00483"/>
    </source>
</evidence>
<dbReference type="InterPro" id="IPR029044">
    <property type="entry name" value="Nucleotide-diphossugar_trans"/>
</dbReference>
<proteinExistence type="inferred from homology"/>
<organism evidence="10 11">
    <name type="scientific">Effusibacillus dendaii</name>
    <dbReference type="NCBI Taxonomy" id="2743772"/>
    <lineage>
        <taxon>Bacteria</taxon>
        <taxon>Bacillati</taxon>
        <taxon>Bacillota</taxon>
        <taxon>Bacilli</taxon>
        <taxon>Bacillales</taxon>
        <taxon>Alicyclobacillaceae</taxon>
        <taxon>Effusibacillus</taxon>
    </lineage>
</organism>
<dbReference type="InterPro" id="IPR049577">
    <property type="entry name" value="GMPP_N"/>
</dbReference>
<dbReference type="InterPro" id="IPR005835">
    <property type="entry name" value="NTP_transferase_dom"/>
</dbReference>
<evidence type="ECO:0000259" key="9">
    <source>
        <dbReference type="Pfam" id="PF22640"/>
    </source>
</evidence>
<dbReference type="FunFam" id="3.90.550.10:FF:000046">
    <property type="entry name" value="Mannose-1-phosphate guanylyltransferase (GDP)"/>
    <property type="match status" value="1"/>
</dbReference>
<dbReference type="Proteomes" id="UP000593802">
    <property type="component" value="Chromosome"/>
</dbReference>
<comment type="similarity">
    <text evidence="1">Belongs to the mannose-6-phosphate isomerase type 2 family.</text>
</comment>
<keyword evidence="5" id="KW-0547">Nucleotide-binding</keyword>
<dbReference type="CDD" id="cd02509">
    <property type="entry name" value="GDP-M1P_Guanylyltransferase"/>
    <property type="match status" value="1"/>
</dbReference>
<dbReference type="InterPro" id="IPR051161">
    <property type="entry name" value="Mannose-6P_isomerase_type2"/>
</dbReference>
<keyword evidence="11" id="KW-1185">Reference proteome</keyword>
<evidence type="ECO:0000256" key="7">
    <source>
        <dbReference type="ARBA" id="ARBA00047343"/>
    </source>
</evidence>
<dbReference type="Pfam" id="PF22640">
    <property type="entry name" value="ManC_GMP_beta-helix"/>
    <property type="match status" value="1"/>
</dbReference>
<evidence type="ECO:0000256" key="2">
    <source>
        <dbReference type="ARBA" id="ARBA00012387"/>
    </source>
</evidence>
<feature type="domain" description="Nucleotidyl transferase" evidence="8">
    <location>
        <begin position="6"/>
        <end position="285"/>
    </location>
</feature>